<dbReference type="Pfam" id="PF00121">
    <property type="entry name" value="TIM"/>
    <property type="match status" value="1"/>
</dbReference>
<keyword evidence="4 6" id="KW-0324">Glycolysis</keyword>
<gene>
    <name evidence="6 8" type="primary">tpiA</name>
    <name evidence="8" type="ORF">N7603_07260</name>
</gene>
<protein>
    <recommendedName>
        <fullName evidence="6 7">Triosephosphate isomerase</fullName>
        <shortName evidence="6">TIM</shortName>
        <shortName evidence="6">TPI</shortName>
        <ecNumber evidence="6 7">5.3.1.1</ecNumber>
    </recommendedName>
    <alternativeName>
        <fullName evidence="6">Triose-phosphate isomerase</fullName>
    </alternativeName>
</protein>
<comment type="similarity">
    <text evidence="1 6 7">Belongs to the triosephosphate isomerase family.</text>
</comment>
<dbReference type="HAMAP" id="MF_00147_B">
    <property type="entry name" value="TIM_B"/>
    <property type="match status" value="1"/>
</dbReference>
<keyword evidence="9" id="KW-1185">Reference proteome</keyword>
<comment type="subunit">
    <text evidence="6 7">Homodimer.</text>
</comment>
<dbReference type="SUPFAM" id="SSF51351">
    <property type="entry name" value="Triosephosphate isomerase (TIM)"/>
    <property type="match status" value="1"/>
</dbReference>
<evidence type="ECO:0000256" key="2">
    <source>
        <dbReference type="ARBA" id="ARBA00022432"/>
    </source>
</evidence>
<feature type="binding site" evidence="6">
    <location>
        <begin position="12"/>
        <end position="14"/>
    </location>
    <ligand>
        <name>substrate</name>
    </ligand>
</feature>
<evidence type="ECO:0000256" key="3">
    <source>
        <dbReference type="ARBA" id="ARBA00022490"/>
    </source>
</evidence>
<keyword evidence="5 6" id="KW-0413">Isomerase</keyword>
<accession>A0ABT2PXK3</accession>
<dbReference type="Gene3D" id="3.20.20.70">
    <property type="entry name" value="Aldolase class I"/>
    <property type="match status" value="1"/>
</dbReference>
<evidence type="ECO:0000313" key="8">
    <source>
        <dbReference type="EMBL" id="MCU0105453.1"/>
    </source>
</evidence>
<keyword evidence="2 6" id="KW-0312">Gluconeogenesis</keyword>
<evidence type="ECO:0000256" key="4">
    <source>
        <dbReference type="ARBA" id="ARBA00023152"/>
    </source>
</evidence>
<dbReference type="GO" id="GO:0004807">
    <property type="term" value="F:triose-phosphate isomerase activity"/>
    <property type="evidence" value="ECO:0007669"/>
    <property type="project" value="UniProtKB-EC"/>
</dbReference>
<sequence length="254" mass="27952">MNKLRRPVIAGNWKMYKTRDEALQFIYAVNQEVPSRDLVESVVCANDVFLRDLVKRQGENIKIGAQNMHYAENGAFTGETSPLMLETTGVEYVIIGHSERRAMFNETDETVNLKAHAAIKHELTPIICVGESLEIREAGTTDQVVKNQVVKAYLNIDRNQALKTIIAYEPIWAIGTGKTATPEQAEETIKNIRGVMKDLYGADIANQVRILYGGSVNTKNVDSLLAQENIDGALVGGASLDAASYLTLVNAAKK</sequence>
<dbReference type="PROSITE" id="PS00171">
    <property type="entry name" value="TIM_1"/>
    <property type="match status" value="1"/>
</dbReference>
<proteinExistence type="inferred from homology"/>
<dbReference type="InterPro" id="IPR000652">
    <property type="entry name" value="Triosephosphate_isomerase"/>
</dbReference>
<comment type="caution">
    <text evidence="8">The sequence shown here is derived from an EMBL/GenBank/DDBJ whole genome shotgun (WGS) entry which is preliminary data.</text>
</comment>
<comment type="function">
    <text evidence="6">Involved in the gluconeogenesis. Catalyzes stereospecifically the conversion of dihydroxyacetone phosphate (DHAP) to D-glyceraldehyde-3-phosphate (G3P).</text>
</comment>
<reference evidence="9" key="1">
    <citation type="submission" date="2023-07" db="EMBL/GenBank/DDBJ databases">
        <title>Novel Mycoplasma species identified in domestic and wild animals.</title>
        <authorList>
            <person name="Volokhov D.V."/>
            <person name="Furtak V.A."/>
            <person name="Zagorodnyaya T.A."/>
        </authorList>
    </citation>
    <scope>NUCLEOTIDE SEQUENCE [LARGE SCALE GENOMIC DNA]</scope>
    <source>
        <strain evidence="9">92-19</strain>
    </source>
</reference>
<dbReference type="NCBIfam" id="TIGR00419">
    <property type="entry name" value="tim"/>
    <property type="match status" value="1"/>
</dbReference>
<evidence type="ECO:0000256" key="7">
    <source>
        <dbReference type="RuleBase" id="RU363013"/>
    </source>
</evidence>
<dbReference type="PANTHER" id="PTHR21139:SF42">
    <property type="entry name" value="TRIOSEPHOSPHATE ISOMERASE"/>
    <property type="match status" value="1"/>
</dbReference>
<dbReference type="InterPro" id="IPR013785">
    <property type="entry name" value="Aldolase_TIM"/>
</dbReference>
<dbReference type="PROSITE" id="PS51440">
    <property type="entry name" value="TIM_2"/>
    <property type="match status" value="1"/>
</dbReference>
<evidence type="ECO:0000313" key="9">
    <source>
        <dbReference type="Proteomes" id="UP001209076"/>
    </source>
</evidence>
<comment type="subcellular location">
    <subcellularLocation>
        <location evidence="6 7">Cytoplasm</location>
    </subcellularLocation>
</comment>
<dbReference type="Proteomes" id="UP001209076">
    <property type="component" value="Unassembled WGS sequence"/>
</dbReference>
<organism evidence="8 9">
    <name type="scientific">Paracholeplasma vituli</name>
    <dbReference type="NCBI Taxonomy" id="69473"/>
    <lineage>
        <taxon>Bacteria</taxon>
        <taxon>Bacillati</taxon>
        <taxon>Mycoplasmatota</taxon>
        <taxon>Mollicutes</taxon>
        <taxon>Acholeplasmatales</taxon>
        <taxon>Acholeplasmataceae</taxon>
        <taxon>Paracholeplasma</taxon>
    </lineage>
</organism>
<feature type="binding site" evidence="6">
    <location>
        <position position="175"/>
    </location>
    <ligand>
        <name>substrate</name>
    </ligand>
</feature>
<evidence type="ECO:0000256" key="1">
    <source>
        <dbReference type="ARBA" id="ARBA00007422"/>
    </source>
</evidence>
<dbReference type="InterPro" id="IPR022896">
    <property type="entry name" value="TrioseP_Isoase_bac/euk"/>
</dbReference>
<feature type="active site" description="Proton acceptor" evidence="6">
    <location>
        <position position="169"/>
    </location>
</feature>
<evidence type="ECO:0000256" key="6">
    <source>
        <dbReference type="HAMAP-Rule" id="MF_00147"/>
    </source>
</evidence>
<dbReference type="CDD" id="cd00311">
    <property type="entry name" value="TIM"/>
    <property type="match status" value="1"/>
</dbReference>
<comment type="catalytic activity">
    <reaction evidence="6 7">
        <text>D-glyceraldehyde 3-phosphate = dihydroxyacetone phosphate</text>
        <dbReference type="Rhea" id="RHEA:18585"/>
        <dbReference type="ChEBI" id="CHEBI:57642"/>
        <dbReference type="ChEBI" id="CHEBI:59776"/>
        <dbReference type="EC" id="5.3.1.1"/>
    </reaction>
</comment>
<feature type="binding site" evidence="6">
    <location>
        <position position="215"/>
    </location>
    <ligand>
        <name>substrate</name>
    </ligand>
</feature>
<dbReference type="EC" id="5.3.1.1" evidence="6 7"/>
<keyword evidence="3 6" id="KW-0963">Cytoplasm</keyword>
<dbReference type="RefSeq" id="WP_262096764.1">
    <property type="nucleotide sequence ID" value="NZ_JAOEGN010000014.1"/>
</dbReference>
<dbReference type="InterPro" id="IPR035990">
    <property type="entry name" value="TIM_sf"/>
</dbReference>
<dbReference type="InterPro" id="IPR020861">
    <property type="entry name" value="Triosephosphate_isomerase_AS"/>
</dbReference>
<evidence type="ECO:0000256" key="5">
    <source>
        <dbReference type="ARBA" id="ARBA00023235"/>
    </source>
</evidence>
<name>A0ABT2PXK3_9MOLU</name>
<comment type="pathway">
    <text evidence="6 7">Carbohydrate degradation; glycolysis; D-glyceraldehyde 3-phosphate from glycerone phosphate: step 1/1.</text>
</comment>
<feature type="active site" description="Electrophile" evidence="6">
    <location>
        <position position="97"/>
    </location>
</feature>
<feature type="binding site" evidence="6">
    <location>
        <begin position="236"/>
        <end position="237"/>
    </location>
    <ligand>
        <name>substrate</name>
    </ligand>
</feature>
<dbReference type="EMBL" id="JAOEGN010000014">
    <property type="protein sequence ID" value="MCU0105453.1"/>
    <property type="molecule type" value="Genomic_DNA"/>
</dbReference>
<dbReference type="PANTHER" id="PTHR21139">
    <property type="entry name" value="TRIOSEPHOSPHATE ISOMERASE"/>
    <property type="match status" value="1"/>
</dbReference>
<comment type="pathway">
    <text evidence="6 7">Carbohydrate biosynthesis; gluconeogenesis.</text>
</comment>